<dbReference type="GO" id="GO:0033068">
    <property type="term" value="P:macrolide biosynthetic process"/>
    <property type="evidence" value="ECO:0007669"/>
    <property type="project" value="UniProtKB-ARBA"/>
</dbReference>
<dbReference type="SMART" id="SM00825">
    <property type="entry name" value="PKS_KS"/>
    <property type="match status" value="1"/>
</dbReference>
<dbReference type="Proteomes" id="UP000565089">
    <property type="component" value="Unassembled WGS sequence"/>
</dbReference>
<dbReference type="SMART" id="SM00826">
    <property type="entry name" value="PKS_DH"/>
    <property type="match status" value="1"/>
</dbReference>
<accession>A0A7W7GJ27</accession>
<evidence type="ECO:0000256" key="8">
    <source>
        <dbReference type="ARBA" id="ARBA00023315"/>
    </source>
</evidence>
<evidence type="ECO:0000256" key="2">
    <source>
        <dbReference type="ARBA" id="ARBA00004792"/>
    </source>
</evidence>
<dbReference type="SMART" id="SM00823">
    <property type="entry name" value="PKS_PP"/>
    <property type="match status" value="1"/>
</dbReference>
<dbReference type="InterPro" id="IPR055123">
    <property type="entry name" value="SpnB-like_Rossmann"/>
</dbReference>
<dbReference type="PROSITE" id="PS52004">
    <property type="entry name" value="KS3_2"/>
    <property type="match status" value="1"/>
</dbReference>
<name>A0A7W7GJ27_9ACTN</name>
<keyword evidence="4" id="KW-0597">Phosphoprotein</keyword>
<dbReference type="InterPro" id="IPR020806">
    <property type="entry name" value="PKS_PP-bd"/>
</dbReference>
<keyword evidence="8" id="KW-0012">Acyltransferase</keyword>
<dbReference type="InterPro" id="IPR016039">
    <property type="entry name" value="Thiolase-like"/>
</dbReference>
<feature type="domain" description="Ketosynthase family 3 (KS3)" evidence="11">
    <location>
        <begin position="33"/>
        <end position="459"/>
    </location>
</feature>
<sequence length="1866" mass="194134">MSDEEKFRDYLKRAVAEARGLQRRLREVEDKAREPIAIVGMACRFPGGVETPEDLWRMVSEGVDGVSGFPDDRGWDVDRLYRSDAQESGASTTLEGGFLQGAGDFDGDFFGISPREAIATDPQQRLLLETSWEALERSRVDPRSLRGSATGVFFGGTGGDFAGLLAASPQALDGYMLTGTSSSVLSGRVAYLLGLEGPAVTVDTACSSSLVSMHLAVQALRKDEISLALAGGVSVLATPGAFPEFSRQGGLASNGRCKAFAASADGTGWGEGVGVLVMERLSDALRAGRKVLAVVRESGVNQDGASNGLTAPSGPAQRRLILRTLDGAGLATADVDLVEAHGTGTKLGDPIEARALLATYGQDRPDDRPLWLGSVKSNIGHTQYAAGISGVIKTVMALRHAVMPKTLHVDEPTPHVDWSAGAVELLTANRPWPDTGRPRRAAVSSFGVSGTNAHVILEQAPEEEPAPESAVERPAPGGSVPWVLSGRNEAALRAQASRLLDRLAADSGVSPLDVGVSLVGTRSAFEQRAVVLGAGREELLAGVRALAGGGHVSGVVTGRAVDSGVVFVFPGQGSQWVGMGRELWDASPVFAESMVACERALAPFVDWSLRDVVFRDAEDPLWQRVDVVQPVLWAVMVSLAAVWRSFGVEPAAVVGHSQGEVAAACVAGGLSLEDGARVVAVRSRLVREKLSGRGGMGSVSLPVEAVEERLVRFGGRVGVAAVNGPSSVVVSGEVEALDALLAECEEAGVRARRIAVDYASHSAQVDALNDELLAELAHIEPQSSSVAFHSTVTGEQLDTAGLDAAYWLRNMRETVAFEAAVRATIDEGHRILLEISPHPVVTMAVQEIIDGAGVAAHVSGSVRRDDGGLGRLLASFAEAYVAGAPVDWTRTFDGTGAQPVDLPTYAFQRQRYWLRPPASGSGDVTAAGLRSPGHPLLGAAVEPAESDSLVLTGRLALRDHPWLADHRVMGAIPLPGTAFVELAVAAGDLVECPHVEELTMQAPLPLPESGTLDLQLTVGAPDEGGRREIGFFARTDDGISAGSWTRHATGVLGPAGPGPGPGPEETGAAWPPRGAERIDVSGLYEQPEDSPFAYGPAFHGLRAAWSRGREVFADIRLPQELHEEAGDYLLHPALLDAALHAVGLGDLLDTGGLPLRPFAWNAVSLHATGATTLRVTLSPAGENAVALHAVDGTGAPVVTVGSLLLRPVDLTGPQAGPSPVHSSLLAMTWTPVPLPSVEPASWAVVGAAPSWAGPDGGAVHHPDLAALTASVTAGGPVPAFVVLALPADDGAAGGELPAVTRERTGLVLDAARAWVSEDLDERLAAIPLVVATTDAVHTSERDRVSGLGSAPLWGLMRSVQSENPGRFVLLDTDGSAESGQTVPAAVASGEAEFALRGGEALVPRLIRLPAADVPDTVPGTELDALDPGRTVVVTGATGGLGALVTARLAEQHGVRHLVLLSRRGPDADGAGELVARLEESGATVTLVACDVADRAALAAVLDRIPAEHPLGAVVHCAGTAENALLASLGPELVDRVFRAKVDAAVHLHELTAHLDLSAFVLFSSIAGTLGGTGQGNYAAANTFLDALAQHRRGRGLAATSLGWGLWAAERGMGGGLAEAASAGTPMRGVSALPTEEGLALFDLGWRCAEPVVFPARLNGAALRAQASAGSLPPVLRGLFRIPARRSAQAGSQDAGTRLRRRLAEMTPAERQETLLGLVRERIAEVLGHASPEGVGTDRPFRDLGFTSLTAVELRNRLNAVTGLRLPVSLVFDYPTLGELVALLAKRLCPDGAEGAATPEDDREAAVRRALLSIPPARLREHGLLDTLLALAGDGPEGPPQPADRSEEIKSMDVAALLAMAKSTTTQ</sequence>
<dbReference type="InterPro" id="IPR014030">
    <property type="entry name" value="Ketoacyl_synth_N"/>
</dbReference>
<evidence type="ECO:0000259" key="10">
    <source>
        <dbReference type="PROSITE" id="PS50075"/>
    </source>
</evidence>
<feature type="region of interest" description="C-terminal hotdog fold" evidence="9">
    <location>
        <begin position="1075"/>
        <end position="1214"/>
    </location>
</feature>
<feature type="active site" description="Proton donor; for dehydratase activity" evidence="9">
    <location>
        <position position="1136"/>
    </location>
</feature>
<dbReference type="InterPro" id="IPR036736">
    <property type="entry name" value="ACP-like_sf"/>
</dbReference>
<dbReference type="InterPro" id="IPR013968">
    <property type="entry name" value="PKS_KR"/>
</dbReference>
<dbReference type="Gene3D" id="3.30.70.3290">
    <property type="match status" value="1"/>
</dbReference>
<organism evidence="13 14">
    <name type="scientific">Streptomyces luteogriseus</name>
    <dbReference type="NCBI Taxonomy" id="68233"/>
    <lineage>
        <taxon>Bacteria</taxon>
        <taxon>Bacillati</taxon>
        <taxon>Actinomycetota</taxon>
        <taxon>Actinomycetes</taxon>
        <taxon>Kitasatosporales</taxon>
        <taxon>Streptomycetaceae</taxon>
        <taxon>Streptomyces</taxon>
    </lineage>
</organism>
<dbReference type="InterPro" id="IPR042104">
    <property type="entry name" value="PKS_dehydratase_sf"/>
</dbReference>
<dbReference type="PROSITE" id="PS00606">
    <property type="entry name" value="KS3_1"/>
    <property type="match status" value="1"/>
</dbReference>
<protein>
    <submittedName>
        <fullName evidence="13">Acyl transferase domain-containing protein/NADP-dependent 3-hydroxy acid dehydrogenase YdfG/acyl carrier protein</fullName>
    </submittedName>
</protein>
<dbReference type="Gene3D" id="3.40.50.720">
    <property type="entry name" value="NAD(P)-binding Rossmann-like Domain"/>
    <property type="match status" value="1"/>
</dbReference>
<comment type="pathway">
    <text evidence="2">Antibiotic biosynthesis.</text>
</comment>
<dbReference type="InterPro" id="IPR014031">
    <property type="entry name" value="Ketoacyl_synth_C"/>
</dbReference>
<dbReference type="InterPro" id="IPR036299">
    <property type="entry name" value="Polyketide_synth_docking_sf"/>
</dbReference>
<dbReference type="InterPro" id="IPR009081">
    <property type="entry name" value="PP-bd_ACP"/>
</dbReference>
<dbReference type="InterPro" id="IPR049552">
    <property type="entry name" value="PKS_DH_N"/>
</dbReference>
<evidence type="ECO:0000256" key="9">
    <source>
        <dbReference type="PROSITE-ProRule" id="PRU01363"/>
    </source>
</evidence>
<keyword evidence="3" id="KW-0596">Phosphopantetheine</keyword>
<dbReference type="SUPFAM" id="SSF101173">
    <property type="entry name" value="Docking domain B of the erythromycin polyketide synthase (DEBS)"/>
    <property type="match status" value="1"/>
</dbReference>
<dbReference type="InterPro" id="IPR015083">
    <property type="entry name" value="NorB/c/GfsB-D-like_docking"/>
</dbReference>
<dbReference type="Gene3D" id="1.10.1200.10">
    <property type="entry name" value="ACP-like"/>
    <property type="match status" value="1"/>
</dbReference>
<dbReference type="InterPro" id="IPR016035">
    <property type="entry name" value="Acyl_Trfase/lysoPLipase"/>
</dbReference>
<dbReference type="GO" id="GO:0004315">
    <property type="term" value="F:3-oxoacyl-[acyl-carrier-protein] synthase activity"/>
    <property type="evidence" value="ECO:0007669"/>
    <property type="project" value="InterPro"/>
</dbReference>
<dbReference type="SUPFAM" id="SSF51735">
    <property type="entry name" value="NAD(P)-binding Rossmann-fold domains"/>
    <property type="match status" value="2"/>
</dbReference>
<evidence type="ECO:0000313" key="14">
    <source>
        <dbReference type="Proteomes" id="UP000565089"/>
    </source>
</evidence>
<dbReference type="Gene3D" id="3.40.47.10">
    <property type="match status" value="1"/>
</dbReference>
<dbReference type="SUPFAM" id="SSF53901">
    <property type="entry name" value="Thiolase-like"/>
    <property type="match status" value="1"/>
</dbReference>
<dbReference type="SMART" id="SM00827">
    <property type="entry name" value="PKS_AT"/>
    <property type="match status" value="1"/>
</dbReference>
<evidence type="ECO:0000259" key="11">
    <source>
        <dbReference type="PROSITE" id="PS52004"/>
    </source>
</evidence>
<evidence type="ECO:0000259" key="12">
    <source>
        <dbReference type="PROSITE" id="PS52019"/>
    </source>
</evidence>
<evidence type="ECO:0000313" key="13">
    <source>
        <dbReference type="EMBL" id="MBB4712580.1"/>
    </source>
</evidence>
<comment type="caution">
    <text evidence="13">The sequence shown here is derived from an EMBL/GenBank/DDBJ whole genome shotgun (WGS) entry which is preliminary data.</text>
</comment>
<dbReference type="FunFam" id="1.10.1200.10:FF:000007">
    <property type="entry name" value="Probable polyketide synthase pks17"/>
    <property type="match status" value="1"/>
</dbReference>
<dbReference type="InterPro" id="IPR016036">
    <property type="entry name" value="Malonyl_transacylase_ACP-bd"/>
</dbReference>
<dbReference type="PROSITE" id="PS50075">
    <property type="entry name" value="CARRIER"/>
    <property type="match status" value="1"/>
</dbReference>
<keyword evidence="5 13" id="KW-0808">Transferase</keyword>
<dbReference type="Pfam" id="PF22953">
    <property type="entry name" value="SpnB_Rossmann"/>
    <property type="match status" value="1"/>
</dbReference>
<feature type="region of interest" description="N-terminal hotdog fold" evidence="9">
    <location>
        <begin position="934"/>
        <end position="1059"/>
    </location>
</feature>
<dbReference type="PANTHER" id="PTHR43775:SF51">
    <property type="entry name" value="INACTIVE PHENOLPHTHIOCEROL SYNTHESIS POLYKETIDE SYNTHASE TYPE I PKS1-RELATED"/>
    <property type="match status" value="1"/>
</dbReference>
<feature type="active site" description="Proton acceptor; for dehydratase activity" evidence="9">
    <location>
        <position position="966"/>
    </location>
</feature>
<dbReference type="SUPFAM" id="SSF55048">
    <property type="entry name" value="Probable ACP-binding domain of malonyl-CoA ACP transacylase"/>
    <property type="match status" value="1"/>
</dbReference>
<evidence type="ECO:0000256" key="5">
    <source>
        <dbReference type="ARBA" id="ARBA00022679"/>
    </source>
</evidence>
<dbReference type="InterPro" id="IPR049551">
    <property type="entry name" value="PKS_DH_C"/>
</dbReference>
<dbReference type="EMBL" id="JACHMS010000001">
    <property type="protein sequence ID" value="MBB4712580.1"/>
    <property type="molecule type" value="Genomic_DNA"/>
</dbReference>
<dbReference type="InterPro" id="IPR018201">
    <property type="entry name" value="Ketoacyl_synth_AS"/>
</dbReference>
<evidence type="ECO:0000256" key="1">
    <source>
        <dbReference type="ARBA" id="ARBA00001957"/>
    </source>
</evidence>
<dbReference type="SMART" id="SM01294">
    <property type="entry name" value="PKS_PP_betabranch"/>
    <property type="match status" value="1"/>
</dbReference>
<keyword evidence="7" id="KW-0511">Multifunctional enzyme</keyword>
<dbReference type="Pfam" id="PF08659">
    <property type="entry name" value="KR"/>
    <property type="match status" value="1"/>
</dbReference>
<gene>
    <name evidence="13" type="ORF">BJ965_002462</name>
</gene>
<dbReference type="InterPro" id="IPR049900">
    <property type="entry name" value="PKS_mFAS_DH"/>
</dbReference>
<evidence type="ECO:0000256" key="7">
    <source>
        <dbReference type="ARBA" id="ARBA00023268"/>
    </source>
</evidence>
<dbReference type="InterPro" id="IPR020841">
    <property type="entry name" value="PKS_Beta-ketoAc_synthase_dom"/>
</dbReference>
<proteinExistence type="predicted"/>
<dbReference type="Pfam" id="PF00550">
    <property type="entry name" value="PP-binding"/>
    <property type="match status" value="1"/>
</dbReference>
<dbReference type="GO" id="GO:0004312">
    <property type="term" value="F:fatty acid synthase activity"/>
    <property type="evidence" value="ECO:0007669"/>
    <property type="project" value="TreeGrafter"/>
</dbReference>
<dbReference type="SMART" id="SM00822">
    <property type="entry name" value="PKS_KR"/>
    <property type="match status" value="1"/>
</dbReference>
<dbReference type="GO" id="GO:0031177">
    <property type="term" value="F:phosphopantetheine binding"/>
    <property type="evidence" value="ECO:0007669"/>
    <property type="project" value="InterPro"/>
</dbReference>
<feature type="domain" description="PKS/mFAS DH" evidence="12">
    <location>
        <begin position="934"/>
        <end position="1214"/>
    </location>
</feature>
<dbReference type="Pfam" id="PF02801">
    <property type="entry name" value="Ketoacyl-synt_C"/>
    <property type="match status" value="1"/>
</dbReference>
<keyword evidence="6" id="KW-0045">Antibiotic biosynthesis</keyword>
<reference evidence="13 14" key="1">
    <citation type="submission" date="2020-08" db="EMBL/GenBank/DDBJ databases">
        <title>Sequencing the genomes of 1000 actinobacteria strains.</title>
        <authorList>
            <person name="Klenk H.-P."/>
        </authorList>
    </citation>
    <scope>NUCLEOTIDE SEQUENCE [LARGE SCALE GENOMIC DNA]</scope>
    <source>
        <strain evidence="13 14">DSM 40483</strain>
    </source>
</reference>
<keyword evidence="14" id="KW-1185">Reference proteome</keyword>
<dbReference type="GeneID" id="95794452"/>
<dbReference type="InterPro" id="IPR020807">
    <property type="entry name" value="PKS_DH"/>
</dbReference>
<dbReference type="InterPro" id="IPR057326">
    <property type="entry name" value="KR_dom"/>
</dbReference>
<dbReference type="SUPFAM" id="SSF52151">
    <property type="entry name" value="FabD/lysophospholipase-like"/>
    <property type="match status" value="1"/>
</dbReference>
<evidence type="ECO:0000256" key="6">
    <source>
        <dbReference type="ARBA" id="ARBA00023194"/>
    </source>
</evidence>
<dbReference type="RefSeq" id="WP_184908668.1">
    <property type="nucleotide sequence ID" value="NZ_JACHMS010000001.1"/>
</dbReference>
<dbReference type="InterPro" id="IPR014043">
    <property type="entry name" value="Acyl_transferase_dom"/>
</dbReference>
<dbReference type="Pfam" id="PF14765">
    <property type="entry name" value="PS-DH"/>
    <property type="match status" value="1"/>
</dbReference>
<evidence type="ECO:0000256" key="3">
    <source>
        <dbReference type="ARBA" id="ARBA00022450"/>
    </source>
</evidence>
<dbReference type="GO" id="GO:0006633">
    <property type="term" value="P:fatty acid biosynthetic process"/>
    <property type="evidence" value="ECO:0007669"/>
    <property type="project" value="InterPro"/>
</dbReference>
<dbReference type="InterPro" id="IPR032821">
    <property type="entry name" value="PKS_assoc"/>
</dbReference>
<dbReference type="Pfam" id="PF08990">
    <property type="entry name" value="Docking"/>
    <property type="match status" value="1"/>
</dbReference>
<dbReference type="InterPro" id="IPR036291">
    <property type="entry name" value="NAD(P)-bd_dom_sf"/>
</dbReference>
<dbReference type="Pfam" id="PF16197">
    <property type="entry name" value="KAsynt_C_assoc"/>
    <property type="match status" value="1"/>
</dbReference>
<dbReference type="Gene3D" id="3.10.129.110">
    <property type="entry name" value="Polyketide synthase dehydratase"/>
    <property type="match status" value="1"/>
</dbReference>
<dbReference type="SUPFAM" id="SSF47336">
    <property type="entry name" value="ACP-like"/>
    <property type="match status" value="1"/>
</dbReference>
<dbReference type="PANTHER" id="PTHR43775">
    <property type="entry name" value="FATTY ACID SYNTHASE"/>
    <property type="match status" value="1"/>
</dbReference>
<feature type="domain" description="Carrier" evidence="10">
    <location>
        <begin position="1712"/>
        <end position="1787"/>
    </location>
</feature>
<dbReference type="FunFam" id="3.40.366.10:FF:000002">
    <property type="entry name" value="Probable polyketide synthase 2"/>
    <property type="match status" value="1"/>
</dbReference>
<evidence type="ECO:0000256" key="4">
    <source>
        <dbReference type="ARBA" id="ARBA00022553"/>
    </source>
</evidence>
<dbReference type="InterPro" id="IPR001227">
    <property type="entry name" value="Ac_transferase_dom_sf"/>
</dbReference>
<dbReference type="Pfam" id="PF00698">
    <property type="entry name" value="Acyl_transf_1"/>
    <property type="match status" value="1"/>
</dbReference>
<dbReference type="FunFam" id="3.40.47.10:FF:000019">
    <property type="entry name" value="Polyketide synthase type I"/>
    <property type="match status" value="1"/>
</dbReference>
<dbReference type="InterPro" id="IPR050091">
    <property type="entry name" value="PKS_NRPS_Biosynth_Enz"/>
</dbReference>
<dbReference type="PROSITE" id="PS52019">
    <property type="entry name" value="PKS_MFAS_DH"/>
    <property type="match status" value="1"/>
</dbReference>
<dbReference type="Pfam" id="PF21089">
    <property type="entry name" value="PKS_DH_N"/>
    <property type="match status" value="1"/>
</dbReference>
<dbReference type="Gene3D" id="3.40.366.10">
    <property type="entry name" value="Malonyl-Coenzyme A Acyl Carrier Protein, domain 2"/>
    <property type="match status" value="1"/>
</dbReference>
<dbReference type="CDD" id="cd00833">
    <property type="entry name" value="PKS"/>
    <property type="match status" value="1"/>
</dbReference>
<dbReference type="Pfam" id="PF00109">
    <property type="entry name" value="ketoacyl-synt"/>
    <property type="match status" value="1"/>
</dbReference>
<dbReference type="CDD" id="cd08956">
    <property type="entry name" value="KR_3_FAS_SDR_x"/>
    <property type="match status" value="1"/>
</dbReference>
<comment type="cofactor">
    <cofactor evidence="1">
        <name>pantetheine 4'-phosphate</name>
        <dbReference type="ChEBI" id="CHEBI:47942"/>
    </cofactor>
</comment>